<keyword evidence="1" id="KW-0472">Membrane</keyword>
<feature type="transmembrane region" description="Helical" evidence="1">
    <location>
        <begin position="67"/>
        <end position="90"/>
    </location>
</feature>
<sequence>MNETIPEKKDNWFIAFWKALWASSFGRIDSSKAKKINAAFGTMLMAILIGFGVPLAEWLFANLTNTWAVFLIGGWEAFAIFFGIFIIIIFGTTQVV</sequence>
<dbReference type="EMBL" id="BARU01024966">
    <property type="protein sequence ID" value="GAH55383.1"/>
    <property type="molecule type" value="Genomic_DNA"/>
</dbReference>
<name>X1ICR5_9ZZZZ</name>
<keyword evidence="1" id="KW-1133">Transmembrane helix</keyword>
<comment type="caution">
    <text evidence="2">The sequence shown here is derived from an EMBL/GenBank/DDBJ whole genome shotgun (WGS) entry which is preliminary data.</text>
</comment>
<reference evidence="2" key="1">
    <citation type="journal article" date="2014" name="Front. Microbiol.">
        <title>High frequency of phylogenetically diverse reductive dehalogenase-homologous genes in deep subseafloor sedimentary metagenomes.</title>
        <authorList>
            <person name="Kawai M."/>
            <person name="Futagami T."/>
            <person name="Toyoda A."/>
            <person name="Takaki Y."/>
            <person name="Nishi S."/>
            <person name="Hori S."/>
            <person name="Arai W."/>
            <person name="Tsubouchi T."/>
            <person name="Morono Y."/>
            <person name="Uchiyama I."/>
            <person name="Ito T."/>
            <person name="Fujiyama A."/>
            <person name="Inagaki F."/>
            <person name="Takami H."/>
        </authorList>
    </citation>
    <scope>NUCLEOTIDE SEQUENCE</scope>
    <source>
        <strain evidence="2">Expedition CK06-06</strain>
    </source>
</reference>
<feature type="non-terminal residue" evidence="2">
    <location>
        <position position="96"/>
    </location>
</feature>
<organism evidence="2">
    <name type="scientific">marine sediment metagenome</name>
    <dbReference type="NCBI Taxonomy" id="412755"/>
    <lineage>
        <taxon>unclassified sequences</taxon>
        <taxon>metagenomes</taxon>
        <taxon>ecological metagenomes</taxon>
    </lineage>
</organism>
<keyword evidence="1" id="KW-0812">Transmembrane</keyword>
<gene>
    <name evidence="2" type="ORF">S03H2_40279</name>
</gene>
<evidence type="ECO:0000256" key="1">
    <source>
        <dbReference type="SAM" id="Phobius"/>
    </source>
</evidence>
<dbReference type="AlphaFoldDB" id="X1ICR5"/>
<accession>X1ICR5</accession>
<evidence type="ECO:0000313" key="2">
    <source>
        <dbReference type="EMBL" id="GAH55383.1"/>
    </source>
</evidence>
<protein>
    <submittedName>
        <fullName evidence="2">Uncharacterized protein</fullName>
    </submittedName>
</protein>
<feature type="transmembrane region" description="Helical" evidence="1">
    <location>
        <begin position="40"/>
        <end position="61"/>
    </location>
</feature>
<proteinExistence type="predicted"/>